<dbReference type="Gene3D" id="1.10.1540.10">
    <property type="entry name" value="BEACH domain"/>
    <property type="match status" value="2"/>
</dbReference>
<evidence type="ECO:0000313" key="3">
    <source>
        <dbReference type="EMBL" id="KAK8895833.1"/>
    </source>
</evidence>
<gene>
    <name evidence="3" type="ORF">M9Y10_013718</name>
</gene>
<dbReference type="SUPFAM" id="SSF50978">
    <property type="entry name" value="WD40 repeat-like"/>
    <property type="match status" value="1"/>
</dbReference>
<dbReference type="InterPro" id="IPR050865">
    <property type="entry name" value="BEACH_Domain"/>
</dbReference>
<dbReference type="PANTHER" id="PTHR13743">
    <property type="entry name" value="BEIGE/BEACH-RELATED"/>
    <property type="match status" value="1"/>
</dbReference>
<dbReference type="InterPro" id="IPR000409">
    <property type="entry name" value="BEACH_dom"/>
</dbReference>
<name>A0ABR2KYD3_9EUKA</name>
<protein>
    <recommendedName>
        <fullName evidence="2">BEACH domain-containing protein</fullName>
    </recommendedName>
</protein>
<feature type="compositionally biased region" description="Polar residues" evidence="1">
    <location>
        <begin position="1951"/>
        <end position="1964"/>
    </location>
</feature>
<dbReference type="InterPro" id="IPR036322">
    <property type="entry name" value="WD40_repeat_dom_sf"/>
</dbReference>
<reference evidence="3 4" key="1">
    <citation type="submission" date="2024-04" db="EMBL/GenBank/DDBJ databases">
        <title>Tritrichomonas musculus Genome.</title>
        <authorList>
            <person name="Alves-Ferreira E."/>
            <person name="Grigg M."/>
            <person name="Lorenzi H."/>
            <person name="Galac M."/>
        </authorList>
    </citation>
    <scope>NUCLEOTIDE SEQUENCE [LARGE SCALE GENOMIC DNA]</scope>
    <source>
        <strain evidence="3 4">EAF2021</strain>
    </source>
</reference>
<feature type="region of interest" description="Disordered" evidence="1">
    <location>
        <begin position="1855"/>
        <end position="1964"/>
    </location>
</feature>
<accession>A0ABR2KYD3</accession>
<keyword evidence="4" id="KW-1185">Reference proteome</keyword>
<sequence>MDENLSQNIFDFASKPPELIDYEKISKIINSTNYTHQIKFIQMISNTLKDAIFTITNNNYYNNHNFVDKTTTENQYTYLNSDYQIFLKKVFKSKIPKIALNLISNNENNDVPILLEFFSLSSFIFSQSSQLTYLAPTIIKIASSLLGQSKDMFLLLNNNSNSLINHVDWRAITEQLKKVKVTKGIYIEILKILSAYITITYPIYQQNDEDVSNSKEVSLSSIYFFGISNSNAVCLIETILQSEFAKDFLETLHKIVTTNIIQAIKLFKSGAILVLLDSISSLFDNKYFQPNDLSLLREIILKIAVYIITFICDKETCQKFLKVFYTLETNQTEFIELFKHSLTANSLSTSNFFHFNSTNGLFFLPPLPLSYFDTGVTFVTELLIPSFGEISPSFFSYHNSIENDDEMIEDELFELPIFYVASENSKSGEYNYLVISLFRNKISFSSNIYESKVDIYLDIPTNEWFTLSVSIKKWKQIKVQIIESQRSKSQNEKSQQIIRTREIEANMIVQWSIPIHRIEMFNISFFSPSDVIKQFKSQRKIEGLIRRVMLFTGNFQFASNDQSDQQSIVCRNQQLFGHFTPQFCSLPESRLANMIQNSPVSSILMINTEPIPMNNEQFVCPFGDFFLKFNGLIEIVLYFSKSGLKEEEIIMLFELLLFLFDKYPSLQKEMHEINGYHLIAHFLNTRQSIEVNELFFNEICKVEEKTTNASLLSQFRNNLILNFPKYLDCDDNELLFKLLKKWQEYDSNFFRSHVSFSKFCHILFHQFADRKGQINLSIKKTLMSILVLNSQYLEKQDLYLLTQLTGKLAEHDLDTSVLLIKEIYGITKDHPEKLDTIQRGLIEIKNKPPELLCTIVKLFDTDDEYTKRLLYTEMSEKRSTELKNEFVLFFFNFLFNTHKRLSFDELIQITDFHIVSVNLLLFILSFGFECDESCVSSIVSLFNNIFLKKPDSAQFISDSIGMNSITLFVFISFAIFKSHSIMNIVMSLIFCKVSLLADSLRIINVLSAYTRSDMSDYQSLILNTFILKIIDFSNDKDANFLRGSFDLNEAVDMIVNFFCFGPNRSIFDTTAILKNNGNKNATFSNEIEFSLVDFFKAYLEYPITIDQNEFGLFLNENGYWTDLKTVELLLTLVDADGLSEESYRKLMILFSFVINKYTQVPTQKVAEILDRVNTACQFCFYTYDNSKIVMNSNRSIPNFDALIPVFVSLHQNGYKSIPDNEDDRDDSDNNYLKIVHAFIDSIDLTIDLYDRYNTIMTDFFRGLHEISNASERLLTGLTNESLIKEEKVTIDEAFSDVKQKEITLNIHREKIFRKHRPVYSTSSKYRRYNIFDEYFRPFMLTKKERLKFVQINSPVFNDNTLGSGEGSNETIIWSSPCQRIKIDQTFDGYFSVTNNGYRFITPKGKSYNLLKSSIRYVFWNYCNNEPLSFTIFLLNGKCFLFRFFKPETREKIIENLQLIDLENCHFFQQKKGYEEVGRLKLTQRWRERSISNFDYLMWLNLLSGRTFLDPDLYPIFPLIFTSSTDKTEMRDLSKNVIFISSDNISKWKSVRLTYDPYENFLLNQSFSTQKVVCAFLDGIEQFMQRESEDASQESHGQHHFYSSFDDVRSKNNHIDYRSTKEKYHLKNMTKSDNDNDGYLAANTELKAAKSCTLIDRKKTPIGGIFDYSNANLIIVNKDMKKLNSFDGLIDGLRNSTVHTELIPEFFFLPEVFKTWKSNQEGEDAGSFPSWAPNASQFILEHTSAIESEEVSMNLHKWIDIVWGVRQNDYIYNPGLAFASHELNITVSKRTASELAEVEGHLPPMFFSGPHPARNTMPSFESTTTVIKLEMKKNKKNSLSINFKALVNEFFINNSKNNNNNDTLTNDSTNNTNTASTNNNDNNETANVNDNNETANVNDNNETANSNDNNETANVNDNNETNEYNNETANSNDNNETNEYNNETANVNDNDGTTVDTANVNSNDENSGAIYAENVEATDLQAAALHERSIAQMMKLDTVEPLSIGIVNMKKKNVHILFSNGKVVQLPGKDTIDLTDQVEESRINTLNNQSQSSANLPQNAALNATIHPNYGDPSSFCFSHTVLYFVPLGTHSIYCFDFAYNRLFTTVITASTSSLSYASNSPSSSHLGCVTCIDSADTFVVSGSKDTSVIAWSKDPKGITPFKLLLCHAKPVKIVKIVKRMKILLSVDIRGTLCISMFPFLRLIKDLDLGFVPSMVDMTRCCLIAFDGPRVASFTSNGEKIAERVFKGFAVVSEVAVEVASRSDVVLIATTNREVLLLNCVSLEIVGVLLKLESLAKLLKFDERSGTVAIVTESHDVIFTQIPD</sequence>
<feature type="compositionally biased region" description="Low complexity" evidence="1">
    <location>
        <begin position="1855"/>
        <end position="1950"/>
    </location>
</feature>
<dbReference type="PROSITE" id="PS50197">
    <property type="entry name" value="BEACH"/>
    <property type="match status" value="1"/>
</dbReference>
<feature type="domain" description="BEACH" evidence="2">
    <location>
        <begin position="1470"/>
        <end position="1822"/>
    </location>
</feature>
<dbReference type="SUPFAM" id="SSF81837">
    <property type="entry name" value="BEACH domain"/>
    <property type="match status" value="2"/>
</dbReference>
<proteinExistence type="predicted"/>
<evidence type="ECO:0000259" key="2">
    <source>
        <dbReference type="PROSITE" id="PS50197"/>
    </source>
</evidence>
<dbReference type="Proteomes" id="UP001470230">
    <property type="component" value="Unassembled WGS sequence"/>
</dbReference>
<dbReference type="SMART" id="SM01026">
    <property type="entry name" value="Beach"/>
    <property type="match status" value="1"/>
</dbReference>
<evidence type="ECO:0000313" key="4">
    <source>
        <dbReference type="Proteomes" id="UP001470230"/>
    </source>
</evidence>
<organism evidence="3 4">
    <name type="scientific">Tritrichomonas musculus</name>
    <dbReference type="NCBI Taxonomy" id="1915356"/>
    <lineage>
        <taxon>Eukaryota</taxon>
        <taxon>Metamonada</taxon>
        <taxon>Parabasalia</taxon>
        <taxon>Tritrichomonadida</taxon>
        <taxon>Tritrichomonadidae</taxon>
        <taxon>Tritrichomonas</taxon>
    </lineage>
</organism>
<evidence type="ECO:0000256" key="1">
    <source>
        <dbReference type="SAM" id="MobiDB-lite"/>
    </source>
</evidence>
<dbReference type="EMBL" id="JAPFFF010000002">
    <property type="protein sequence ID" value="KAK8895833.1"/>
    <property type="molecule type" value="Genomic_DNA"/>
</dbReference>
<comment type="caution">
    <text evidence="3">The sequence shown here is derived from an EMBL/GenBank/DDBJ whole genome shotgun (WGS) entry which is preliminary data.</text>
</comment>
<dbReference type="Pfam" id="PF02138">
    <property type="entry name" value="Beach"/>
    <property type="match status" value="2"/>
</dbReference>
<dbReference type="InterPro" id="IPR036372">
    <property type="entry name" value="BEACH_dom_sf"/>
</dbReference>
<dbReference type="PANTHER" id="PTHR13743:SF112">
    <property type="entry name" value="BEACH DOMAIN-CONTAINING PROTEIN"/>
    <property type="match status" value="1"/>
</dbReference>
<dbReference type="SUPFAM" id="SSF50729">
    <property type="entry name" value="PH domain-like"/>
    <property type="match status" value="1"/>
</dbReference>